<dbReference type="Proteomes" id="UP000564704">
    <property type="component" value="Unassembled WGS sequence"/>
</dbReference>
<dbReference type="AlphaFoldDB" id="A0A844CM12"/>
<dbReference type="EMBL" id="SZWE01000001">
    <property type="protein sequence ID" value="MRU15672.1"/>
    <property type="molecule type" value="Genomic_DNA"/>
</dbReference>
<gene>
    <name evidence="1" type="ORF">FDP25_09545</name>
</gene>
<accession>A0A844CM12</accession>
<protein>
    <submittedName>
        <fullName evidence="1">Uncharacterized protein</fullName>
    </submittedName>
</protein>
<reference evidence="1 2" key="1">
    <citation type="submission" date="2019-05" db="EMBL/GenBank/DDBJ databases">
        <title>Roseovarius bejariae sp. nov., a moderately halophylic bacterium isolated from a saline soil in Rambla Salada (Murcia).</title>
        <authorList>
            <person name="Castro D.J."/>
            <person name="Gomez-Altuve A."/>
            <person name="Reina J.C."/>
            <person name="Rodriguez M."/>
            <person name="Sampedro I."/>
            <person name="Llamas I."/>
            <person name="Martinez-Checa F."/>
        </authorList>
    </citation>
    <scope>NUCLEOTIDE SEQUENCE [LARGE SCALE GENOMIC DNA]</scope>
    <source>
        <strain evidence="1 2">A21</strain>
    </source>
</reference>
<evidence type="ECO:0000313" key="1">
    <source>
        <dbReference type="EMBL" id="MRU15672.1"/>
    </source>
</evidence>
<evidence type="ECO:0000313" key="2">
    <source>
        <dbReference type="Proteomes" id="UP000564704"/>
    </source>
</evidence>
<proteinExistence type="predicted"/>
<name>A0A844CM12_9RHOB</name>
<dbReference type="RefSeq" id="WP_154151146.1">
    <property type="nucleotide sequence ID" value="NZ_SZWE01000001.1"/>
</dbReference>
<keyword evidence="2" id="KW-1185">Reference proteome</keyword>
<organism evidence="1 2">
    <name type="scientific">Roseovarius bejariae</name>
    <dbReference type="NCBI Taxonomy" id="2576383"/>
    <lineage>
        <taxon>Bacteria</taxon>
        <taxon>Pseudomonadati</taxon>
        <taxon>Pseudomonadota</taxon>
        <taxon>Alphaproteobacteria</taxon>
        <taxon>Rhodobacterales</taxon>
        <taxon>Roseobacteraceae</taxon>
        <taxon>Roseovarius</taxon>
    </lineage>
</organism>
<sequence>MSLRYRDFEAAELPRGHVLGATCLAQLSISVSFGKVLRMKFRSEIGGSRSLEKLSLLIAQAAFDRQIFSDDVALLNGTDVDRLQNPGKPVTLEGAK</sequence>
<comment type="caution">
    <text evidence="1">The sequence shown here is derived from an EMBL/GenBank/DDBJ whole genome shotgun (WGS) entry which is preliminary data.</text>
</comment>